<protein>
    <submittedName>
        <fullName evidence="1">Uncharacterized protein</fullName>
    </submittedName>
</protein>
<evidence type="ECO:0000313" key="1">
    <source>
        <dbReference type="EMBL" id="EEX74374.1"/>
    </source>
</evidence>
<dbReference type="EMBL" id="ACVB02000010">
    <property type="protein sequence ID" value="EEX74374.1"/>
    <property type="molecule type" value="Genomic_DNA"/>
</dbReference>
<dbReference type="HOGENOM" id="CLU_2825868_0_0_0"/>
<sequence length="66" mass="8382">MFKNSGEKRRKRLEEQKIRQRIIEEQREKEIKNRQKKNYSFEYKMKMIMMQNLNLVKYIQKNCLKI</sequence>
<dbReference type="STRING" id="634994.GCWU000323_01416"/>
<name>C9MXZ4_9FUSO</name>
<reference evidence="1 2" key="1">
    <citation type="submission" date="2009-09" db="EMBL/GenBank/DDBJ databases">
        <authorList>
            <person name="Weinstock G."/>
            <person name="Sodergren E."/>
            <person name="Clifton S."/>
            <person name="Fulton L."/>
            <person name="Fulton B."/>
            <person name="Courtney L."/>
            <person name="Fronick C."/>
            <person name="Harrison M."/>
            <person name="Strong C."/>
            <person name="Farmer C."/>
            <person name="Delahaunty K."/>
            <person name="Markovic C."/>
            <person name="Hall O."/>
            <person name="Minx P."/>
            <person name="Tomlinson C."/>
            <person name="Mitreva M."/>
            <person name="Nelson J."/>
            <person name="Hou S."/>
            <person name="Wollam A."/>
            <person name="Pepin K.H."/>
            <person name="Johnson M."/>
            <person name="Bhonagiri V."/>
            <person name="Nash W.E."/>
            <person name="Warren W."/>
            <person name="Chinwalla A."/>
            <person name="Mardis E.R."/>
            <person name="Wilson R.K."/>
        </authorList>
    </citation>
    <scope>NUCLEOTIDE SEQUENCE [LARGE SCALE GENOMIC DNA]</scope>
    <source>
        <strain evidence="1 2">F0254</strain>
    </source>
</reference>
<proteinExistence type="predicted"/>
<gene>
    <name evidence="1" type="ORF">GCWU000323_01416</name>
</gene>
<accession>C9MXZ4</accession>
<organism evidence="1 2">
    <name type="scientific">Leptotrichia hofstadii F0254</name>
    <dbReference type="NCBI Taxonomy" id="634994"/>
    <lineage>
        <taxon>Bacteria</taxon>
        <taxon>Fusobacteriati</taxon>
        <taxon>Fusobacteriota</taxon>
        <taxon>Fusobacteriia</taxon>
        <taxon>Fusobacteriales</taxon>
        <taxon>Leptotrichiaceae</taxon>
        <taxon>Leptotrichia</taxon>
    </lineage>
</organism>
<dbReference type="Proteomes" id="UP000006233">
    <property type="component" value="Unassembled WGS sequence"/>
</dbReference>
<dbReference type="AlphaFoldDB" id="C9MXZ4"/>
<comment type="caution">
    <text evidence="1">The sequence shown here is derived from an EMBL/GenBank/DDBJ whole genome shotgun (WGS) entry which is preliminary data.</text>
</comment>
<evidence type="ECO:0000313" key="2">
    <source>
        <dbReference type="Proteomes" id="UP000006233"/>
    </source>
</evidence>